<dbReference type="InterPro" id="IPR011344">
    <property type="entry name" value="ssDNA-bd"/>
</dbReference>
<dbReference type="NCBIfam" id="TIGR00621">
    <property type="entry name" value="ssb"/>
    <property type="match status" value="1"/>
</dbReference>
<accession>A0A1S1RMM6</accession>
<feature type="region of interest" description="Disordered" evidence="4">
    <location>
        <begin position="214"/>
        <end position="239"/>
    </location>
</feature>
<evidence type="ECO:0000256" key="1">
    <source>
        <dbReference type="ARBA" id="ARBA00023125"/>
    </source>
</evidence>
<comment type="caution">
    <text evidence="2">Lacks conserved residue(s) required for the propagation of feature annotation.</text>
</comment>
<dbReference type="Pfam" id="PF00436">
    <property type="entry name" value="SSB"/>
    <property type="match status" value="1"/>
</dbReference>
<evidence type="ECO:0000313" key="6">
    <source>
        <dbReference type="Proteomes" id="UP000179769"/>
    </source>
</evidence>
<dbReference type="GO" id="GO:0003697">
    <property type="term" value="F:single-stranded DNA binding"/>
    <property type="evidence" value="ECO:0007669"/>
    <property type="project" value="UniProtKB-UniRule"/>
</dbReference>
<dbReference type="InterPro" id="IPR012340">
    <property type="entry name" value="NA-bd_OB-fold"/>
</dbReference>
<dbReference type="AlphaFoldDB" id="A0A1S1RMM6"/>
<sequence length="291" mass="29987">MFAKEPSMLDTTITLIGNLVENPVLRVTASGVSVCGFRVASTPRRYDRSEQRWVDGNTLYLRVSCWRQLAENVSVSLSRGDRALVVGRLRQNNFETQDGDRRVTYEIDADAVAAELTWRPVDVRRVARGAGPADEVPLPETGEHPVDPFGADSTDLDGGGVEESVGAGATGAGGLVPAEAVRQLAVETPTTGGPGLTPAGSDLVDAVSRDSVPVDSAPVGGSAQAAGAAPLGWSETGPTPASLFTERGRGGELTTPAFRTPSTSASSGGVTFGLADVVGEVRLLGLGGAFG</sequence>
<comment type="subunit">
    <text evidence="2">Homotetramer.</text>
</comment>
<organism evidence="5 6">
    <name type="scientific">Parafrankia soli</name>
    <dbReference type="NCBI Taxonomy" id="2599596"/>
    <lineage>
        <taxon>Bacteria</taxon>
        <taxon>Bacillati</taxon>
        <taxon>Actinomycetota</taxon>
        <taxon>Actinomycetes</taxon>
        <taxon>Frankiales</taxon>
        <taxon>Frankiaceae</taxon>
        <taxon>Parafrankia</taxon>
    </lineage>
</organism>
<dbReference type="PROSITE" id="PS50935">
    <property type="entry name" value="SSB"/>
    <property type="match status" value="1"/>
</dbReference>
<dbReference type="HAMAP" id="MF_00984">
    <property type="entry name" value="SSB"/>
    <property type="match status" value="1"/>
</dbReference>
<keyword evidence="6" id="KW-1185">Reference proteome</keyword>
<comment type="caution">
    <text evidence="5">The sequence shown here is derived from an EMBL/GenBank/DDBJ whole genome shotgun (WGS) entry which is preliminary data.</text>
</comment>
<dbReference type="InterPro" id="IPR000424">
    <property type="entry name" value="Primosome_PriB/ssb"/>
</dbReference>
<feature type="region of interest" description="Disordered" evidence="4">
    <location>
        <begin position="130"/>
        <end position="173"/>
    </location>
</feature>
<evidence type="ECO:0000313" key="5">
    <source>
        <dbReference type="EMBL" id="OHV46655.1"/>
    </source>
</evidence>
<evidence type="ECO:0000256" key="3">
    <source>
        <dbReference type="RuleBase" id="RU000524"/>
    </source>
</evidence>
<dbReference type="SUPFAM" id="SSF50249">
    <property type="entry name" value="Nucleic acid-binding proteins"/>
    <property type="match status" value="1"/>
</dbReference>
<proteinExistence type="inferred from homology"/>
<reference evidence="6" key="1">
    <citation type="submission" date="2016-07" db="EMBL/GenBank/DDBJ databases">
        <title>Frankia sp. NRRL B-16219 Genome sequencing.</title>
        <authorList>
            <person name="Ghodhbane-Gtari F."/>
            <person name="Swanson E."/>
            <person name="Gueddou A."/>
            <person name="Louati M."/>
            <person name="Nouioui I."/>
            <person name="Hezbri K."/>
            <person name="Abebe-Akele F."/>
            <person name="Simpson S."/>
            <person name="Morris K."/>
            <person name="Thomas K."/>
            <person name="Gtari M."/>
            <person name="Tisa L.S."/>
        </authorList>
    </citation>
    <scope>NUCLEOTIDE SEQUENCE [LARGE SCALE GENOMIC DNA]</scope>
    <source>
        <strain evidence="6">NRRL B-16219</strain>
    </source>
</reference>
<dbReference type="NCBIfam" id="NF005851">
    <property type="entry name" value="PRK07772.1"/>
    <property type="match status" value="1"/>
</dbReference>
<keyword evidence="1 2" id="KW-0238">DNA-binding</keyword>
<protein>
    <recommendedName>
        <fullName evidence="2 3">Single-stranded DNA-binding protein</fullName>
        <shortName evidence="2">SSB</shortName>
    </recommendedName>
</protein>
<evidence type="ECO:0000256" key="4">
    <source>
        <dbReference type="SAM" id="MobiDB-lite"/>
    </source>
</evidence>
<dbReference type="OrthoDB" id="9809878at2"/>
<dbReference type="GO" id="GO:0006260">
    <property type="term" value="P:DNA replication"/>
    <property type="evidence" value="ECO:0007669"/>
    <property type="project" value="InterPro"/>
</dbReference>
<dbReference type="CDD" id="cd04496">
    <property type="entry name" value="SSB_OBF"/>
    <property type="match status" value="1"/>
</dbReference>
<name>A0A1S1RMM6_9ACTN</name>
<dbReference type="Proteomes" id="UP000179769">
    <property type="component" value="Unassembled WGS sequence"/>
</dbReference>
<evidence type="ECO:0000256" key="2">
    <source>
        <dbReference type="HAMAP-Rule" id="MF_00984"/>
    </source>
</evidence>
<dbReference type="EMBL" id="MAXA01000002">
    <property type="protein sequence ID" value="OHV46655.1"/>
    <property type="molecule type" value="Genomic_DNA"/>
</dbReference>
<gene>
    <name evidence="5" type="ORF">BBK14_02070</name>
</gene>
<dbReference type="Gene3D" id="2.40.50.140">
    <property type="entry name" value="Nucleic acid-binding proteins"/>
    <property type="match status" value="1"/>
</dbReference>